<proteinExistence type="predicted"/>
<dbReference type="Proteomes" id="UP000828605">
    <property type="component" value="Segment"/>
</dbReference>
<evidence type="ECO:0000313" key="1">
    <source>
        <dbReference type="EMBL" id="QXV76542.1"/>
    </source>
</evidence>
<name>A0AAE8AY44_9CAUD</name>
<protein>
    <submittedName>
        <fullName evidence="1">Uncharacterized protein</fullName>
    </submittedName>
</protein>
<keyword evidence="2" id="KW-1185">Reference proteome</keyword>
<evidence type="ECO:0000313" key="2">
    <source>
        <dbReference type="Proteomes" id="UP000828605"/>
    </source>
</evidence>
<organism evidence="1 2">
    <name type="scientific">Escherichia phage BrunoManser</name>
    <dbReference type="NCBI Taxonomy" id="2851976"/>
    <lineage>
        <taxon>Viruses</taxon>
        <taxon>Duplodnaviria</taxon>
        <taxon>Heunggongvirae</taxon>
        <taxon>Uroviricota</taxon>
        <taxon>Caudoviricetes</taxon>
        <taxon>Drexlerviridae</taxon>
        <taxon>Tunavirinae</taxon>
        <taxon>Sertoctavirus</taxon>
        <taxon>Sertoctavirus brunomanser</taxon>
    </lineage>
</organism>
<dbReference type="EMBL" id="MZ501053">
    <property type="protein sequence ID" value="QXV76542.1"/>
    <property type="molecule type" value="Genomic_DNA"/>
</dbReference>
<sequence length="96" mass="11125">MTTISKTTINFARKRGLDVTIENVGEGDFLAVWDLNNDCEWMFTYQANENGSFTYNGNVWLPQELKGELPGTLKDEKHVREMLDYIGANRHLWKDL</sequence>
<gene>
    <name evidence="1" type="ORF">bas12_0060</name>
</gene>
<accession>A0AAE8AY44</accession>
<reference evidence="2" key="1">
    <citation type="journal article" date="2021" name="PLoS Biol.">
        <title>Systematic exploration of Escherichia coli phage-host interactions with the BASEL phage collection.</title>
        <authorList>
            <person name="Maffei E."/>
            <person name="Shaidullina A."/>
            <person name="Burkolter M."/>
            <person name="Heyer Y."/>
            <person name="Estermann F."/>
            <person name="Druelle V."/>
            <person name="Sauer P."/>
            <person name="Willi L."/>
            <person name="Michaelis S."/>
            <person name="Hilbi H."/>
            <person name="Thaler D.S."/>
            <person name="Harms A."/>
        </authorList>
    </citation>
    <scope>NUCLEOTIDE SEQUENCE [LARGE SCALE GENOMIC DNA]</scope>
    <source>
        <strain evidence="2">Bas12</strain>
    </source>
</reference>